<sequence length="570" mass="61532">MLALQFLSHVVLLGGISMRRNVLIILLAWLIFAGLAPARIAAPAYSTEAGALVQKSLLALDAPAAQMDGDGELAETGKNQVLRQTRSVAALAGTQEPTLSPAASGNAELVYTTYLQNAGWQAEVREGAISGGAASPIEAIQVRLTHLAEAGNISYQTYRQDSGWSGYAKNGEIAGTAGTGEAVEALRFKLTGALAGQYDLYYRVQTERFGWLDWATNGETAGTDGFRYPIEGVEVVLMNKEQAFSGKREQSFVKRTDPVLSYGSYLTASGWQEPVLNPAQSGSPDSSQSLEGLQAKLASQPYPGSVTYRAATSENGWFEWTQDGLEAGLPGTGQNIERIEMQLTDELAAHYDIYYQVHVPGVGWLDWAKNGETAGTQGYDYDISAVQLQVVQKDAPAPGNTAVAFMKYVPKPPPAPVAPPLPAYPTGPDWTVQEGIFRTNAGTNYYVGSSYIIVSIAYQRVWAYIGSQQIVNAPVITGRPSMPTPRGLFAIQPYKESPSVLIGEDYESPVQYWIPFLGNAYGLHDASWQTQGFGGDLYLYLGSHGCVNTPYYAVQTLYNTYSVGTPVVVY</sequence>
<evidence type="ECO:0000256" key="2">
    <source>
        <dbReference type="ARBA" id="ARBA00022679"/>
    </source>
</evidence>
<dbReference type="GO" id="GO:0071555">
    <property type="term" value="P:cell wall organization"/>
    <property type="evidence" value="ECO:0007669"/>
    <property type="project" value="UniProtKB-UniRule"/>
</dbReference>
<dbReference type="PANTHER" id="PTHR30582">
    <property type="entry name" value="L,D-TRANSPEPTIDASE"/>
    <property type="match status" value="1"/>
</dbReference>
<dbReference type="PANTHER" id="PTHR30582:SF33">
    <property type="entry name" value="EXPORTED PROTEIN"/>
    <property type="match status" value="1"/>
</dbReference>
<dbReference type="InterPro" id="IPR038063">
    <property type="entry name" value="Transpep_catalytic_dom"/>
</dbReference>
<evidence type="ECO:0000256" key="5">
    <source>
        <dbReference type="ARBA" id="ARBA00023316"/>
    </source>
</evidence>
<dbReference type="SUPFAM" id="SSF141523">
    <property type="entry name" value="L,D-transpeptidase catalytic domain-like"/>
    <property type="match status" value="1"/>
</dbReference>
<keyword evidence="4 6" id="KW-0573">Peptidoglycan synthesis</keyword>
<dbReference type="CDD" id="cd16913">
    <property type="entry name" value="YkuD_like"/>
    <property type="match status" value="1"/>
</dbReference>
<dbReference type="AlphaFoldDB" id="A0A143Z6M2"/>
<feature type="active site" description="Proton donor/acceptor" evidence="6">
    <location>
        <position position="524"/>
    </location>
</feature>
<dbReference type="GO" id="GO:0071972">
    <property type="term" value="F:peptidoglycan L,D-transpeptidase activity"/>
    <property type="evidence" value="ECO:0007669"/>
    <property type="project" value="TreeGrafter"/>
</dbReference>
<dbReference type="Pfam" id="PF03734">
    <property type="entry name" value="YkuD"/>
    <property type="match status" value="1"/>
</dbReference>
<dbReference type="EMBL" id="FJNB01000026">
    <property type="protein sequence ID" value="CZR08790.1"/>
    <property type="molecule type" value="Genomic_DNA"/>
</dbReference>
<proteinExistence type="predicted"/>
<dbReference type="InterPro" id="IPR050979">
    <property type="entry name" value="LD-transpeptidase"/>
</dbReference>
<dbReference type="EMBL" id="FNYT01000028">
    <property type="protein sequence ID" value="SEJ80612.1"/>
    <property type="molecule type" value="Genomic_DNA"/>
</dbReference>
<evidence type="ECO:0000256" key="4">
    <source>
        <dbReference type="ARBA" id="ARBA00022984"/>
    </source>
</evidence>
<dbReference type="InterPro" id="IPR006637">
    <property type="entry name" value="ChW"/>
</dbReference>
<evidence type="ECO:0000313" key="8">
    <source>
        <dbReference type="EMBL" id="CZR08790.1"/>
    </source>
</evidence>
<reference evidence="8 10" key="1">
    <citation type="submission" date="2016-02" db="EMBL/GenBank/DDBJ databases">
        <authorList>
            <person name="Wen L."/>
            <person name="He K."/>
            <person name="Yang H."/>
        </authorList>
    </citation>
    <scope>NUCLEOTIDE SEQUENCE [LARGE SCALE GENOMIC DNA]</scope>
    <source>
        <strain evidence="8">Trichococcus_R210</strain>
    </source>
</reference>
<keyword evidence="5 6" id="KW-0961">Cell wall biogenesis/degradation</keyword>
<dbReference type="Pfam" id="PF07538">
    <property type="entry name" value="ChW"/>
    <property type="match status" value="4"/>
</dbReference>
<dbReference type="SMART" id="SM00728">
    <property type="entry name" value="ChW"/>
    <property type="match status" value="6"/>
</dbReference>
<evidence type="ECO:0000256" key="1">
    <source>
        <dbReference type="ARBA" id="ARBA00004752"/>
    </source>
</evidence>
<dbReference type="GO" id="GO:0016740">
    <property type="term" value="F:transferase activity"/>
    <property type="evidence" value="ECO:0007669"/>
    <property type="project" value="UniProtKB-KW"/>
</dbReference>
<dbReference type="InterPro" id="IPR005490">
    <property type="entry name" value="LD_TPept_cat_dom"/>
</dbReference>
<dbReference type="STRING" id="640938.TR210_2628"/>
<dbReference type="UniPathway" id="UPA00219"/>
<dbReference type="Proteomes" id="UP000076878">
    <property type="component" value="Unassembled WGS sequence"/>
</dbReference>
<evidence type="ECO:0000313" key="9">
    <source>
        <dbReference type="EMBL" id="SEJ80612.1"/>
    </source>
</evidence>
<gene>
    <name evidence="9" type="ORF">SAMN05216375_12817</name>
    <name evidence="8" type="ORF">TR210_2628</name>
</gene>
<name>A0A143Z6M2_9LACT</name>
<dbReference type="PROSITE" id="PS52029">
    <property type="entry name" value="LD_TPASE"/>
    <property type="match status" value="1"/>
</dbReference>
<comment type="pathway">
    <text evidence="1 6">Cell wall biogenesis; peptidoglycan biosynthesis.</text>
</comment>
<evidence type="ECO:0000313" key="11">
    <source>
        <dbReference type="Proteomes" id="UP000199280"/>
    </source>
</evidence>
<dbReference type="GO" id="GO:0008360">
    <property type="term" value="P:regulation of cell shape"/>
    <property type="evidence" value="ECO:0007669"/>
    <property type="project" value="UniProtKB-UniRule"/>
</dbReference>
<keyword evidence="2" id="KW-0808">Transferase</keyword>
<reference evidence="9 11" key="2">
    <citation type="submission" date="2016-10" db="EMBL/GenBank/DDBJ databases">
        <authorList>
            <person name="Varghese N."/>
            <person name="Submissions S."/>
        </authorList>
    </citation>
    <scope>NUCLEOTIDE SEQUENCE [LARGE SCALE GENOMIC DNA]</scope>
    <source>
        <strain evidence="9 11">DSM 22150</strain>
    </source>
</reference>
<dbReference type="GO" id="GO:0018104">
    <property type="term" value="P:peptidoglycan-protein cross-linking"/>
    <property type="evidence" value="ECO:0007669"/>
    <property type="project" value="TreeGrafter"/>
</dbReference>
<dbReference type="Proteomes" id="UP000199280">
    <property type="component" value="Unassembled WGS sequence"/>
</dbReference>
<evidence type="ECO:0000313" key="10">
    <source>
        <dbReference type="Proteomes" id="UP000076878"/>
    </source>
</evidence>
<keyword evidence="3 6" id="KW-0133">Cell shape</keyword>
<feature type="domain" description="L,D-TPase catalytic" evidence="7">
    <location>
        <begin position="450"/>
        <end position="570"/>
    </location>
</feature>
<dbReference type="Gene3D" id="2.40.440.10">
    <property type="entry name" value="L,D-transpeptidase catalytic domain-like"/>
    <property type="match status" value="1"/>
</dbReference>
<keyword evidence="11" id="KW-1185">Reference proteome</keyword>
<accession>A0A143Z6M2</accession>
<evidence type="ECO:0000256" key="6">
    <source>
        <dbReference type="PROSITE-ProRule" id="PRU01373"/>
    </source>
</evidence>
<protein>
    <submittedName>
        <fullName evidence="8">Clostridial hydrophobic w</fullName>
    </submittedName>
    <submittedName>
        <fullName evidence="9">Uncharacterized conserved protein YjdB, contains Ig-like domain</fullName>
    </submittedName>
</protein>
<dbReference type="GO" id="GO:0005576">
    <property type="term" value="C:extracellular region"/>
    <property type="evidence" value="ECO:0007669"/>
    <property type="project" value="TreeGrafter"/>
</dbReference>
<organism evidence="8 10">
    <name type="scientific">Trichococcus ilyis</name>
    <dbReference type="NCBI Taxonomy" id="640938"/>
    <lineage>
        <taxon>Bacteria</taxon>
        <taxon>Bacillati</taxon>
        <taxon>Bacillota</taxon>
        <taxon>Bacilli</taxon>
        <taxon>Lactobacillales</taxon>
        <taxon>Carnobacteriaceae</taxon>
        <taxon>Trichococcus</taxon>
    </lineage>
</organism>
<evidence type="ECO:0000256" key="3">
    <source>
        <dbReference type="ARBA" id="ARBA00022960"/>
    </source>
</evidence>
<feature type="active site" description="Nucleophile" evidence="6">
    <location>
        <position position="546"/>
    </location>
</feature>
<evidence type="ECO:0000259" key="7">
    <source>
        <dbReference type="PROSITE" id="PS52029"/>
    </source>
</evidence>